<organism evidence="2">
    <name type="scientific">Nicotiana tabacum</name>
    <name type="common">Common tobacco</name>
    <dbReference type="NCBI Taxonomy" id="4097"/>
    <lineage>
        <taxon>Eukaryota</taxon>
        <taxon>Viridiplantae</taxon>
        <taxon>Streptophyta</taxon>
        <taxon>Embryophyta</taxon>
        <taxon>Tracheophyta</taxon>
        <taxon>Spermatophyta</taxon>
        <taxon>Magnoliopsida</taxon>
        <taxon>eudicotyledons</taxon>
        <taxon>Gunneridae</taxon>
        <taxon>Pentapetalae</taxon>
        <taxon>asterids</taxon>
        <taxon>lamiids</taxon>
        <taxon>Solanales</taxon>
        <taxon>Solanaceae</taxon>
        <taxon>Nicotianoideae</taxon>
        <taxon>Nicotianeae</taxon>
        <taxon>Nicotiana</taxon>
    </lineage>
</organism>
<dbReference type="RefSeq" id="XP_016494479.1">
    <property type="nucleotide sequence ID" value="XM_016638993.1"/>
</dbReference>
<reference evidence="2" key="1">
    <citation type="submission" date="2025-08" db="UniProtKB">
        <authorList>
            <consortium name="RefSeq"/>
        </authorList>
    </citation>
    <scope>IDENTIFICATION</scope>
</reference>
<dbReference type="KEGG" id="nta:107813700"/>
<dbReference type="InterPro" id="IPR013103">
    <property type="entry name" value="RVT_2"/>
</dbReference>
<dbReference type="OMA" id="ACTPHEM"/>
<dbReference type="CDD" id="cd09272">
    <property type="entry name" value="RNase_HI_RT_Ty1"/>
    <property type="match status" value="1"/>
</dbReference>
<gene>
    <name evidence="2" type="primary">LOC107813700</name>
</gene>
<proteinExistence type="predicted"/>
<sequence>MKLTEVLLQLGFKQSHYDYSLFIRGTNSDTVIVLVYADDLLITGNNDKLLCDTRIELQRKFKMKDLRELKFFLGIEFARSKKGILMCQRKYALELISEEGLGRAKLSVEVLIQYRHCPKVSHIEAALRVVRYIKEAPGLGLLIPAESTDKLVAYCDYDWGSCIASRRLVTRYLVKFGNALVSWKSKKQMTMSRSSTEVEFRSMASCAAELLGW</sequence>
<dbReference type="PaxDb" id="4097-A0A1S4C0A7"/>
<dbReference type="PANTHER" id="PTHR11439">
    <property type="entry name" value="GAG-POL-RELATED RETROTRANSPOSON"/>
    <property type="match status" value="1"/>
</dbReference>
<dbReference type="SUPFAM" id="SSF56672">
    <property type="entry name" value="DNA/RNA polymerases"/>
    <property type="match status" value="1"/>
</dbReference>
<dbReference type="Pfam" id="PF07727">
    <property type="entry name" value="RVT_2"/>
    <property type="match status" value="1"/>
</dbReference>
<evidence type="ECO:0000259" key="1">
    <source>
        <dbReference type="Pfam" id="PF07727"/>
    </source>
</evidence>
<name>A0A1S4C0A7_TOBAC</name>
<dbReference type="AlphaFoldDB" id="A0A1S4C0A7"/>
<dbReference type="STRING" id="4097.A0A1S4C0A7"/>
<feature type="domain" description="Reverse transcriptase Ty1/copia-type" evidence="1">
    <location>
        <begin position="2"/>
        <end position="103"/>
    </location>
</feature>
<dbReference type="InterPro" id="IPR043502">
    <property type="entry name" value="DNA/RNA_pol_sf"/>
</dbReference>
<accession>A0A1S4C0A7</accession>
<dbReference type="OrthoDB" id="7605830at2759"/>
<evidence type="ECO:0000313" key="2">
    <source>
        <dbReference type="RefSeq" id="XP_016494479.1"/>
    </source>
</evidence>
<dbReference type="PANTHER" id="PTHR11439:SF519">
    <property type="entry name" value="REVERSE TRANSCRIPTASE TY1_COPIA-TYPE DOMAIN-CONTAINING PROTEIN"/>
    <property type="match status" value="1"/>
</dbReference>
<protein>
    <submittedName>
        <fullName evidence="2">Uncharacterized mitochondrial protein AtMg00810-like</fullName>
    </submittedName>
</protein>